<dbReference type="EMBL" id="JAQHRD010000002">
    <property type="protein sequence ID" value="KAJ6444069.1"/>
    <property type="molecule type" value="Genomic_DNA"/>
</dbReference>
<proteinExistence type="predicted"/>
<name>A0AB34FXM8_9HYPO</name>
<reference evidence="2" key="1">
    <citation type="submission" date="2023-01" db="EMBL/GenBank/DDBJ databases">
        <title>The growth and conidiation of Purpureocillium lavendulum are regulated by nitrogen source and histone H3K14 acetylation.</title>
        <authorList>
            <person name="Tang P."/>
            <person name="Han J."/>
            <person name="Zhang C."/>
            <person name="Tang P."/>
            <person name="Qi F."/>
            <person name="Zhang K."/>
            <person name="Liang L."/>
        </authorList>
    </citation>
    <scope>NUCLEOTIDE SEQUENCE</scope>
    <source>
        <strain evidence="2">YMF1.00683</strain>
    </source>
</reference>
<feature type="region of interest" description="Disordered" evidence="1">
    <location>
        <begin position="37"/>
        <end position="80"/>
    </location>
</feature>
<organism evidence="2 3">
    <name type="scientific">Purpureocillium lavendulum</name>
    <dbReference type="NCBI Taxonomy" id="1247861"/>
    <lineage>
        <taxon>Eukaryota</taxon>
        <taxon>Fungi</taxon>
        <taxon>Dikarya</taxon>
        <taxon>Ascomycota</taxon>
        <taxon>Pezizomycotina</taxon>
        <taxon>Sordariomycetes</taxon>
        <taxon>Hypocreomycetidae</taxon>
        <taxon>Hypocreales</taxon>
        <taxon>Ophiocordycipitaceae</taxon>
        <taxon>Purpureocillium</taxon>
    </lineage>
</organism>
<sequence>MRKCESKLCRLVAATDSNGLEMRRLCDLEDGARSRVVRRTSRQEATAAATRQRRKGDTGCDGSDAGGRERRAWDASPAAHSVGCDAMRSARGVRCGVGGSKAGPAGEKVQVAQSGRSGRELRLLLMVRGNGARDEGRRRQRKATQAWWSWWQ</sequence>
<protein>
    <submittedName>
        <fullName evidence="2">Uncharacterized protein</fullName>
    </submittedName>
</protein>
<evidence type="ECO:0000256" key="1">
    <source>
        <dbReference type="SAM" id="MobiDB-lite"/>
    </source>
</evidence>
<comment type="caution">
    <text evidence="2">The sequence shown here is derived from an EMBL/GenBank/DDBJ whole genome shotgun (WGS) entry which is preliminary data.</text>
</comment>
<gene>
    <name evidence="2" type="ORF">O9K51_02463</name>
</gene>
<keyword evidence="3" id="KW-1185">Reference proteome</keyword>
<dbReference type="AlphaFoldDB" id="A0AB34FXM8"/>
<accession>A0AB34FXM8</accession>
<dbReference type="Proteomes" id="UP001163105">
    <property type="component" value="Unassembled WGS sequence"/>
</dbReference>
<evidence type="ECO:0000313" key="2">
    <source>
        <dbReference type="EMBL" id="KAJ6444069.1"/>
    </source>
</evidence>
<evidence type="ECO:0000313" key="3">
    <source>
        <dbReference type="Proteomes" id="UP001163105"/>
    </source>
</evidence>